<keyword evidence="2" id="KW-1185">Reference proteome</keyword>
<evidence type="ECO:0000313" key="1">
    <source>
        <dbReference type="EMBL" id="MBB4658115.1"/>
    </source>
</evidence>
<dbReference type="Proteomes" id="UP000563524">
    <property type="component" value="Unassembled WGS sequence"/>
</dbReference>
<dbReference type="RefSeq" id="WP_183815714.1">
    <property type="nucleotide sequence ID" value="NZ_JACHOB010000001.1"/>
</dbReference>
<evidence type="ECO:0000313" key="2">
    <source>
        <dbReference type="Proteomes" id="UP000563524"/>
    </source>
</evidence>
<dbReference type="AlphaFoldDB" id="A0A840I189"/>
<protein>
    <recommendedName>
        <fullName evidence="3">MobA-like NTP transferase domain-containing protein</fullName>
    </recommendedName>
</protein>
<gene>
    <name evidence="1" type="ORF">GGQ59_000615</name>
</gene>
<evidence type="ECO:0008006" key="3">
    <source>
        <dbReference type="Google" id="ProtNLM"/>
    </source>
</evidence>
<dbReference type="EMBL" id="JACHOB010000001">
    <property type="protein sequence ID" value="MBB4658115.1"/>
    <property type="molecule type" value="Genomic_DNA"/>
</dbReference>
<reference evidence="1 2" key="1">
    <citation type="submission" date="2020-08" db="EMBL/GenBank/DDBJ databases">
        <title>Genomic Encyclopedia of Type Strains, Phase IV (KMG-IV): sequencing the most valuable type-strain genomes for metagenomic binning, comparative biology and taxonomic classification.</title>
        <authorList>
            <person name="Goeker M."/>
        </authorList>
    </citation>
    <scope>NUCLEOTIDE SEQUENCE [LARGE SCALE GENOMIC DNA]</scope>
    <source>
        <strain evidence="1 2">DSM 102850</strain>
    </source>
</reference>
<comment type="caution">
    <text evidence="1">The sequence shown here is derived from an EMBL/GenBank/DDBJ whole genome shotgun (WGS) entry which is preliminary data.</text>
</comment>
<sequence length="255" mass="27857">MTRGKLDRSRLGVGILCRRGCTGLEEALRSLSDGGVFGLAGEATVLFQGRCPDGPPLAEQYGLAWCSAAKKGTTVQGLRRLAEGMQSDLLLLLGQDAYLLCQPEAVAEQIGAAGELLLSGRAQTVRLGLRSPADLGPRRCIAYERFWGAGPLAPLRRAVHPIQARKAAGAAVFLHDCADRRHRGLIDRADDGTYLVSSACLPWTSRSVMVRRDFLLERILPELGRSWLGRRRSEWEGRAWRRSGWRVGVPAGLFV</sequence>
<accession>A0A840I189</accession>
<proteinExistence type="predicted"/>
<name>A0A840I189_9PROT</name>
<organism evidence="1 2">
    <name type="scientific">Parvularcula dongshanensis</name>
    <dbReference type="NCBI Taxonomy" id="1173995"/>
    <lineage>
        <taxon>Bacteria</taxon>
        <taxon>Pseudomonadati</taxon>
        <taxon>Pseudomonadota</taxon>
        <taxon>Alphaproteobacteria</taxon>
        <taxon>Parvularculales</taxon>
        <taxon>Parvularculaceae</taxon>
        <taxon>Parvularcula</taxon>
    </lineage>
</organism>